<evidence type="ECO:0000313" key="2">
    <source>
        <dbReference type="EMBL" id="QQG45630.1"/>
    </source>
</evidence>
<dbReference type="EMBL" id="CP066690">
    <property type="protein sequence ID" value="QQG45630.1"/>
    <property type="molecule type" value="Genomic_DNA"/>
</dbReference>
<sequence length="137" mass="14521">MFGLGVAFLYSLVMVLKSTPPLKVLKSAANFLYHWYLIVAALLTFIVSLVVLSGSAGVGTLLAGPLGGVAGLLIGSWFALFGLLVIALAYVFQILGSRLLYLSVETGPDGIYEVNSSKMFFGILSLFFGLVLLPVLS</sequence>
<keyword evidence="1" id="KW-0812">Transmembrane</keyword>
<keyword evidence="1" id="KW-0472">Membrane</keyword>
<gene>
    <name evidence="2" type="ORF">HYW89_01780</name>
</gene>
<feature type="transmembrane region" description="Helical" evidence="1">
    <location>
        <begin position="66"/>
        <end position="92"/>
    </location>
</feature>
<keyword evidence="1" id="KW-1133">Transmembrane helix</keyword>
<accession>A0A7T5RL01</accession>
<feature type="transmembrane region" description="Helical" evidence="1">
    <location>
        <begin position="33"/>
        <end position="54"/>
    </location>
</feature>
<name>A0A7T5RL01_9BACT</name>
<protein>
    <submittedName>
        <fullName evidence="2">Uncharacterized protein</fullName>
    </submittedName>
</protein>
<reference evidence="2 3" key="1">
    <citation type="submission" date="2020-07" db="EMBL/GenBank/DDBJ databases">
        <title>Huge and variable diversity of episymbiotic CPR bacteria and DPANN archaea in groundwater ecosystems.</title>
        <authorList>
            <person name="He C.Y."/>
            <person name="Keren R."/>
            <person name="Whittaker M."/>
            <person name="Farag I.F."/>
            <person name="Doudna J."/>
            <person name="Cate J.H.D."/>
            <person name="Banfield J.F."/>
        </authorList>
    </citation>
    <scope>NUCLEOTIDE SEQUENCE [LARGE SCALE GENOMIC DNA]</scope>
    <source>
        <strain evidence="2">NC_groundwater_541_Ag_S-0.1um_46_50</strain>
    </source>
</reference>
<feature type="transmembrane region" description="Helical" evidence="1">
    <location>
        <begin position="119"/>
        <end position="136"/>
    </location>
</feature>
<evidence type="ECO:0000256" key="1">
    <source>
        <dbReference type="SAM" id="Phobius"/>
    </source>
</evidence>
<dbReference type="AlphaFoldDB" id="A0A7T5RL01"/>
<organism evidence="2 3">
    <name type="scientific">Candidatus Sungiibacteriota bacterium</name>
    <dbReference type="NCBI Taxonomy" id="2750080"/>
    <lineage>
        <taxon>Bacteria</taxon>
        <taxon>Candidatus Sungiibacteriota</taxon>
    </lineage>
</organism>
<evidence type="ECO:0000313" key="3">
    <source>
        <dbReference type="Proteomes" id="UP000595618"/>
    </source>
</evidence>
<proteinExistence type="predicted"/>
<dbReference type="Proteomes" id="UP000595618">
    <property type="component" value="Chromosome"/>
</dbReference>